<dbReference type="GO" id="GO:0061710">
    <property type="term" value="F:L-threonylcarbamoyladenylate synthase"/>
    <property type="evidence" value="ECO:0007669"/>
    <property type="project" value="UniProtKB-EC"/>
</dbReference>
<dbReference type="GO" id="GO:0006450">
    <property type="term" value="P:regulation of translational fidelity"/>
    <property type="evidence" value="ECO:0007669"/>
    <property type="project" value="TreeGrafter"/>
</dbReference>
<dbReference type="PANTHER" id="PTHR17490:SF16">
    <property type="entry name" value="THREONYLCARBAMOYL-AMP SYNTHASE"/>
    <property type="match status" value="1"/>
</dbReference>
<dbReference type="InterPro" id="IPR006070">
    <property type="entry name" value="Sua5-like_dom"/>
</dbReference>
<protein>
    <recommendedName>
        <fullName evidence="10">L-threonylcarbamoyladenylate synthase</fullName>
        <ecNumber evidence="3">2.7.7.87</ecNumber>
    </recommendedName>
    <alternativeName>
        <fullName evidence="10">L-threonylcarbamoyladenylate synthase</fullName>
    </alternativeName>
</protein>
<keyword evidence="8" id="KW-0547">Nucleotide-binding</keyword>
<dbReference type="EMBL" id="CP024964">
    <property type="protein sequence ID" value="ATZ18340.1"/>
    <property type="molecule type" value="Genomic_DNA"/>
</dbReference>
<organism evidence="13 14">
    <name type="scientific">Mesoplasma melaleucae</name>
    <dbReference type="NCBI Taxonomy" id="81459"/>
    <lineage>
        <taxon>Bacteria</taxon>
        <taxon>Bacillati</taxon>
        <taxon>Mycoplasmatota</taxon>
        <taxon>Mollicutes</taxon>
        <taxon>Entomoplasmatales</taxon>
        <taxon>Entomoplasmataceae</taxon>
        <taxon>Mesoplasma</taxon>
    </lineage>
</organism>
<dbReference type="EC" id="2.7.7.87" evidence="3"/>
<dbReference type="GO" id="GO:0008033">
    <property type="term" value="P:tRNA processing"/>
    <property type="evidence" value="ECO:0007669"/>
    <property type="project" value="UniProtKB-KW"/>
</dbReference>
<evidence type="ECO:0000256" key="11">
    <source>
        <dbReference type="ARBA" id="ARBA00048366"/>
    </source>
</evidence>
<sequence length="168" mass="19174">MLNSTQISKAILDLKNDEVIILPTDTIYGLSALWNKTNEVKINKLKNATNNKPLIVLISDIKQLDGMHIVENKAKDLLFEKLTTVIFKMNNDSQTIAVRLIEREDIKTIIDEVGPIFSTSVNKHGDKALNKKEELLNFNLNLNVYFDSEVTNTKPSKIYNSITDEWIR</sequence>
<name>A0A2K8NWX9_9MOLU</name>
<evidence type="ECO:0000256" key="9">
    <source>
        <dbReference type="ARBA" id="ARBA00022840"/>
    </source>
</evidence>
<keyword evidence="6" id="KW-0819">tRNA processing</keyword>
<dbReference type="KEGG" id="eml:EMELA_v1c08560"/>
<dbReference type="GO" id="GO:0005524">
    <property type="term" value="F:ATP binding"/>
    <property type="evidence" value="ECO:0007669"/>
    <property type="project" value="UniProtKB-KW"/>
</dbReference>
<dbReference type="Pfam" id="PF01300">
    <property type="entry name" value="Sua5_yciO_yrdC"/>
    <property type="match status" value="1"/>
</dbReference>
<accession>A0A2K8NWX9</accession>
<keyword evidence="9" id="KW-0067">ATP-binding</keyword>
<dbReference type="InterPro" id="IPR050156">
    <property type="entry name" value="TC-AMP_synthase_SUA5"/>
</dbReference>
<evidence type="ECO:0000256" key="10">
    <source>
        <dbReference type="ARBA" id="ARBA00029774"/>
    </source>
</evidence>
<keyword evidence="14" id="KW-1185">Reference proteome</keyword>
<keyword evidence="7" id="KW-0548">Nucleotidyltransferase</keyword>
<comment type="similarity">
    <text evidence="2">Belongs to the SUA5 family.</text>
</comment>
<gene>
    <name evidence="13" type="primary">sua5</name>
    <name evidence="13" type="ORF">EMELA_v1c08560</name>
</gene>
<dbReference type="AlphaFoldDB" id="A0A2K8NWX9"/>
<evidence type="ECO:0000256" key="1">
    <source>
        <dbReference type="ARBA" id="ARBA00004496"/>
    </source>
</evidence>
<dbReference type="GO" id="GO:0000049">
    <property type="term" value="F:tRNA binding"/>
    <property type="evidence" value="ECO:0007669"/>
    <property type="project" value="TreeGrafter"/>
</dbReference>
<keyword evidence="4" id="KW-0963">Cytoplasm</keyword>
<dbReference type="PANTHER" id="PTHR17490">
    <property type="entry name" value="SUA5"/>
    <property type="match status" value="1"/>
</dbReference>
<evidence type="ECO:0000256" key="5">
    <source>
        <dbReference type="ARBA" id="ARBA00022679"/>
    </source>
</evidence>
<reference evidence="13 14" key="1">
    <citation type="submission" date="2017-11" db="EMBL/GenBank/DDBJ databases">
        <title>Genome sequence of Entomoplasma melaleucae M1 (ATCC 49191).</title>
        <authorList>
            <person name="Lo W.-S."/>
            <person name="Gasparich G.E."/>
            <person name="Kuo C.-H."/>
        </authorList>
    </citation>
    <scope>NUCLEOTIDE SEQUENCE [LARGE SCALE GENOMIC DNA]</scope>
    <source>
        <strain evidence="13 14">M1</strain>
    </source>
</reference>
<dbReference type="PROSITE" id="PS51163">
    <property type="entry name" value="YRDC"/>
    <property type="match status" value="1"/>
</dbReference>
<evidence type="ECO:0000313" key="13">
    <source>
        <dbReference type="EMBL" id="ATZ18340.1"/>
    </source>
</evidence>
<evidence type="ECO:0000256" key="2">
    <source>
        <dbReference type="ARBA" id="ARBA00007663"/>
    </source>
</evidence>
<evidence type="ECO:0000256" key="3">
    <source>
        <dbReference type="ARBA" id="ARBA00012584"/>
    </source>
</evidence>
<evidence type="ECO:0000256" key="8">
    <source>
        <dbReference type="ARBA" id="ARBA00022741"/>
    </source>
</evidence>
<comment type="catalytic activity">
    <reaction evidence="11">
        <text>L-threonine + hydrogencarbonate + ATP = L-threonylcarbamoyladenylate + diphosphate + H2O</text>
        <dbReference type="Rhea" id="RHEA:36407"/>
        <dbReference type="ChEBI" id="CHEBI:15377"/>
        <dbReference type="ChEBI" id="CHEBI:17544"/>
        <dbReference type="ChEBI" id="CHEBI:30616"/>
        <dbReference type="ChEBI" id="CHEBI:33019"/>
        <dbReference type="ChEBI" id="CHEBI:57926"/>
        <dbReference type="ChEBI" id="CHEBI:73682"/>
        <dbReference type="EC" id="2.7.7.87"/>
    </reaction>
</comment>
<evidence type="ECO:0000256" key="6">
    <source>
        <dbReference type="ARBA" id="ARBA00022694"/>
    </source>
</evidence>
<dbReference type="STRING" id="1408435.GCA_000685885_00011"/>
<dbReference type="Gene3D" id="3.90.870.10">
    <property type="entry name" value="DHBP synthase"/>
    <property type="match status" value="1"/>
</dbReference>
<dbReference type="OrthoDB" id="398568at2"/>
<dbReference type="InterPro" id="IPR017945">
    <property type="entry name" value="DHBP_synth_RibB-like_a/b_dom"/>
</dbReference>
<evidence type="ECO:0000256" key="7">
    <source>
        <dbReference type="ARBA" id="ARBA00022695"/>
    </source>
</evidence>
<evidence type="ECO:0000256" key="4">
    <source>
        <dbReference type="ARBA" id="ARBA00022490"/>
    </source>
</evidence>
<keyword evidence="5" id="KW-0808">Transferase</keyword>
<dbReference type="GO" id="GO:0003725">
    <property type="term" value="F:double-stranded RNA binding"/>
    <property type="evidence" value="ECO:0007669"/>
    <property type="project" value="InterPro"/>
</dbReference>
<dbReference type="RefSeq" id="WP_028123864.1">
    <property type="nucleotide sequence ID" value="NZ_CP024964.1"/>
</dbReference>
<dbReference type="GO" id="GO:0005737">
    <property type="term" value="C:cytoplasm"/>
    <property type="evidence" value="ECO:0007669"/>
    <property type="project" value="UniProtKB-SubCell"/>
</dbReference>
<evidence type="ECO:0000313" key="14">
    <source>
        <dbReference type="Proteomes" id="UP000231896"/>
    </source>
</evidence>
<dbReference type="SUPFAM" id="SSF55821">
    <property type="entry name" value="YrdC/RibB"/>
    <property type="match status" value="1"/>
</dbReference>
<proteinExistence type="inferred from homology"/>
<comment type="subcellular location">
    <subcellularLocation>
        <location evidence="1">Cytoplasm</location>
    </subcellularLocation>
</comment>
<dbReference type="Proteomes" id="UP000231896">
    <property type="component" value="Chromosome"/>
</dbReference>
<feature type="domain" description="YrdC-like" evidence="12">
    <location>
        <begin position="4"/>
        <end position="168"/>
    </location>
</feature>
<evidence type="ECO:0000259" key="12">
    <source>
        <dbReference type="PROSITE" id="PS51163"/>
    </source>
</evidence>